<reference evidence="5" key="1">
    <citation type="journal article" date="2019" name="Int. J. Syst. Evol. Microbiol.">
        <title>The Global Catalogue of Microorganisms (GCM) 10K type strain sequencing project: providing services to taxonomists for standard genome sequencing and annotation.</title>
        <authorList>
            <consortium name="The Broad Institute Genomics Platform"/>
            <consortium name="The Broad Institute Genome Sequencing Center for Infectious Disease"/>
            <person name="Wu L."/>
            <person name="Ma J."/>
        </authorList>
    </citation>
    <scope>NUCLEOTIDE SEQUENCE [LARGE SCALE GENOMIC DNA]</scope>
    <source>
        <strain evidence="5">CCUG 47105</strain>
    </source>
</reference>
<name>A0ABW1X6K6_9CELL</name>
<dbReference type="Gene3D" id="3.30.70.1440">
    <property type="entry name" value="Multidrug efflux transporter AcrB pore domain"/>
    <property type="match status" value="1"/>
</dbReference>
<dbReference type="SUPFAM" id="SSF82714">
    <property type="entry name" value="Multidrug efflux transporter AcrB TolC docking domain, DN and DC subdomains"/>
    <property type="match status" value="2"/>
</dbReference>
<feature type="transmembrane region" description="Helical" evidence="2">
    <location>
        <begin position="878"/>
        <end position="897"/>
    </location>
</feature>
<dbReference type="Gene3D" id="3.30.2090.10">
    <property type="entry name" value="Multidrug efflux transporter AcrB TolC docking domain, DN and DC subdomains"/>
    <property type="match status" value="2"/>
</dbReference>
<keyword evidence="5" id="KW-1185">Reference proteome</keyword>
<protein>
    <submittedName>
        <fullName evidence="4">Efflux RND transporter permease subunit</fullName>
    </submittedName>
</protein>
<accession>A0ABW1X6K6</accession>
<evidence type="ECO:0000256" key="2">
    <source>
        <dbReference type="SAM" id="Phobius"/>
    </source>
</evidence>
<proteinExistence type="predicted"/>
<gene>
    <name evidence="4" type="ORF">ACFP71_00650</name>
</gene>
<feature type="region of interest" description="Disordered" evidence="1">
    <location>
        <begin position="1043"/>
        <end position="1072"/>
    </location>
</feature>
<evidence type="ECO:0000313" key="4">
    <source>
        <dbReference type="EMBL" id="MFC6423314.1"/>
    </source>
</evidence>
<keyword evidence="2" id="KW-1133">Transmembrane helix</keyword>
<dbReference type="PROSITE" id="PS50156">
    <property type="entry name" value="SSD"/>
    <property type="match status" value="1"/>
</dbReference>
<dbReference type="InterPro" id="IPR027463">
    <property type="entry name" value="AcrB_DN_DC_subdom"/>
</dbReference>
<feature type="domain" description="SSD" evidence="3">
    <location>
        <begin position="347"/>
        <end position="501"/>
    </location>
</feature>
<dbReference type="SUPFAM" id="SSF82866">
    <property type="entry name" value="Multidrug efflux transporter AcrB transmembrane domain"/>
    <property type="match status" value="2"/>
</dbReference>
<evidence type="ECO:0000256" key="1">
    <source>
        <dbReference type="SAM" id="MobiDB-lite"/>
    </source>
</evidence>
<feature type="transmembrane region" description="Helical" evidence="2">
    <location>
        <begin position="1010"/>
        <end position="1034"/>
    </location>
</feature>
<dbReference type="Proteomes" id="UP001596305">
    <property type="component" value="Unassembled WGS sequence"/>
</dbReference>
<dbReference type="Gene3D" id="3.30.70.1320">
    <property type="entry name" value="Multidrug efflux transporter AcrB pore domain like"/>
    <property type="match status" value="1"/>
</dbReference>
<feature type="transmembrane region" description="Helical" evidence="2">
    <location>
        <begin position="930"/>
        <end position="954"/>
    </location>
</feature>
<feature type="transmembrane region" description="Helical" evidence="2">
    <location>
        <begin position="347"/>
        <end position="366"/>
    </location>
</feature>
<keyword evidence="2" id="KW-0812">Transmembrane</keyword>
<dbReference type="EMBL" id="JBHSTM010000001">
    <property type="protein sequence ID" value="MFC6423314.1"/>
    <property type="molecule type" value="Genomic_DNA"/>
</dbReference>
<feature type="transmembrane region" description="Helical" evidence="2">
    <location>
        <begin position="373"/>
        <end position="393"/>
    </location>
</feature>
<organism evidence="4 5">
    <name type="scientific">Oerskovia paurometabola</name>
    <dbReference type="NCBI Taxonomy" id="162170"/>
    <lineage>
        <taxon>Bacteria</taxon>
        <taxon>Bacillati</taxon>
        <taxon>Actinomycetota</taxon>
        <taxon>Actinomycetes</taxon>
        <taxon>Micrococcales</taxon>
        <taxon>Cellulomonadaceae</taxon>
        <taxon>Oerskovia</taxon>
    </lineage>
</organism>
<dbReference type="Gene3D" id="3.30.70.1430">
    <property type="entry name" value="Multidrug efflux transporter AcrB pore domain"/>
    <property type="match status" value="2"/>
</dbReference>
<dbReference type="PRINTS" id="PR00702">
    <property type="entry name" value="ACRIFLAVINRP"/>
</dbReference>
<feature type="transmembrane region" description="Helical" evidence="2">
    <location>
        <begin position="551"/>
        <end position="569"/>
    </location>
</feature>
<dbReference type="SUPFAM" id="SSF82693">
    <property type="entry name" value="Multidrug efflux transporter AcrB pore domain, PN1, PN2, PC1 and PC2 subdomains"/>
    <property type="match status" value="2"/>
</dbReference>
<feature type="transmembrane region" description="Helical" evidence="2">
    <location>
        <begin position="444"/>
        <end position="464"/>
    </location>
</feature>
<dbReference type="RefSeq" id="WP_204809735.1">
    <property type="nucleotide sequence ID" value="NZ_BAAAIY010000004.1"/>
</dbReference>
<evidence type="ECO:0000259" key="3">
    <source>
        <dbReference type="PROSITE" id="PS50156"/>
    </source>
</evidence>
<dbReference type="PANTHER" id="PTHR32063:SF0">
    <property type="entry name" value="SWARMING MOTILITY PROTEIN SWRC"/>
    <property type="match status" value="1"/>
</dbReference>
<feature type="transmembrane region" description="Helical" evidence="2">
    <location>
        <begin position="476"/>
        <end position="503"/>
    </location>
</feature>
<comment type="caution">
    <text evidence="4">The sequence shown here is derived from an EMBL/GenBank/DDBJ whole genome shotgun (WGS) entry which is preliminary data.</text>
</comment>
<feature type="compositionally biased region" description="Basic and acidic residues" evidence="1">
    <location>
        <begin position="1043"/>
        <end position="1062"/>
    </location>
</feature>
<feature type="transmembrane region" description="Helical" evidence="2">
    <location>
        <begin position="979"/>
        <end position="1004"/>
    </location>
</feature>
<dbReference type="InterPro" id="IPR001036">
    <property type="entry name" value="Acrflvin-R"/>
</dbReference>
<feature type="transmembrane region" description="Helical" evidence="2">
    <location>
        <begin position="399"/>
        <end position="423"/>
    </location>
</feature>
<feature type="transmembrane region" description="Helical" evidence="2">
    <location>
        <begin position="904"/>
        <end position="924"/>
    </location>
</feature>
<sequence length="1072" mass="108888">MFRLARTSLANRAVVALATIAIAVFGVVSMGSLKQELIPSLQIPTAAVVAVYPGSAPAIVEQQVTAPLETAARGVDGVEDVTSSSSTGMSVTTVQFTYGTDMDLAAQQLQTAVTRVSSQLPADVDPTVVTGSVDDLPVVQLAVSGGADETALADTVNSVVVPALEEVTDVRSVAVSGIADQQVTIDLDVAALAAAGLSPAQVTTILQDNGVVVPAGTVAAGDRTLSVQVGTAVTSTDDLIDLPLVASPSASTATGPTAPGAPSAPVTLGDVATVTVAPQPATSYSRLDGEPALAVAITKTPAGNTVEVSHAVQSAIEDMNGALEAKDVRVEVVFDQAPFIEESIEGLATEGLLGLVFAVVVILLFLTSLRSTLVSAVSIPLSLFVTFIVMNATGYTLNILTLGAMTVAIGRVVDDSIVVIENIKRHLSYGEQKTAAILKAVKEVGGAITASTVCTVAVFLPIALVGGMVGELFRPFAMTVAIAMAASLFVALTIVPVLAYWFIKAPVVPADPEQAKVLADQAREVAEAKERRGLWQRGYLPTLRAALRHPAITLTIAVAVLAGTVALVPRLETNFLGDSGQDTLTVTETFAPGTSLATQDAAAREVEDVLLGLDVVDTVQTTVGSAGGPEAAFFGGGGSPQATFSLTLDADADGVAAQQEVRDAVADLGGEDSEGITVAGADAAFGSSTVDLVVRAPDTETLAAAADQVQQVAEDTEGASEVTNNLASAQSTIQVTVDRDAAAAVGLTETQVAGTVASLMSPSPVGTVNLGDGPVQVRVAVGQAPATVDELQALVVPTAAGVVPLTQIASIEEVDVPTSISRVNGERSATIAVTPAGQDLGTLTTALTAAIDDLDLPGGATVELGGVATQQADAFADLGLALLVAIAIVYLVMVATFRSLLQPFILLVSIPFAATGALLLLLATGTPLGVPALIGMLMLVGIVVSNAIVLIDLINQYRAQGRGLDDAVMEGSRKRLRPIVMTAAATIFALTPMAIGITGGGSFISQPLALVVIGGLLSSTLLTLVVVPVLYTLAERAGEKRAARREAKHEAKAAELVGRHAAETSAEPAARS</sequence>
<dbReference type="InterPro" id="IPR000731">
    <property type="entry name" value="SSD"/>
</dbReference>
<evidence type="ECO:0000313" key="5">
    <source>
        <dbReference type="Proteomes" id="UP001596305"/>
    </source>
</evidence>
<dbReference type="PANTHER" id="PTHR32063">
    <property type="match status" value="1"/>
</dbReference>
<keyword evidence="2" id="KW-0472">Membrane</keyword>
<dbReference type="Pfam" id="PF00873">
    <property type="entry name" value="ACR_tran"/>
    <property type="match status" value="1"/>
</dbReference>
<dbReference type="Gene3D" id="1.20.1640.10">
    <property type="entry name" value="Multidrug efflux transporter AcrB transmembrane domain"/>
    <property type="match status" value="2"/>
</dbReference>